<accession>A0A835S4Z1</accession>
<dbReference type="EMBL" id="JADCNM010000001">
    <property type="protein sequence ID" value="KAG0502693.1"/>
    <property type="molecule type" value="Genomic_DNA"/>
</dbReference>
<name>A0A835S4Z1_VANPL</name>
<proteinExistence type="predicted"/>
<feature type="region of interest" description="Disordered" evidence="1">
    <location>
        <begin position="33"/>
        <end position="58"/>
    </location>
</feature>
<sequence length="58" mass="6434">MRSLPVQNCDAHLLFVELPQSNYPELEFCQPGAGSEAFRERPSGTGTTSKPSVRFRPP</sequence>
<organism evidence="3 5">
    <name type="scientific">Vanilla planifolia</name>
    <name type="common">Vanilla</name>
    <dbReference type="NCBI Taxonomy" id="51239"/>
    <lineage>
        <taxon>Eukaryota</taxon>
        <taxon>Viridiplantae</taxon>
        <taxon>Streptophyta</taxon>
        <taxon>Embryophyta</taxon>
        <taxon>Tracheophyta</taxon>
        <taxon>Spermatophyta</taxon>
        <taxon>Magnoliopsida</taxon>
        <taxon>Liliopsida</taxon>
        <taxon>Asparagales</taxon>
        <taxon>Orchidaceae</taxon>
        <taxon>Vanilloideae</taxon>
        <taxon>Vanilleae</taxon>
        <taxon>Vanilla</taxon>
    </lineage>
</organism>
<gene>
    <name evidence="3" type="ORF">HPP92_002765</name>
    <name evidence="2" type="ORF">HPP92_003165</name>
</gene>
<evidence type="ECO:0000313" key="2">
    <source>
        <dbReference type="EMBL" id="KAG0498474.1"/>
    </source>
</evidence>
<keyword evidence="4" id="KW-1185">Reference proteome</keyword>
<comment type="caution">
    <text evidence="3">The sequence shown here is derived from an EMBL/GenBank/DDBJ whole genome shotgun (WGS) entry which is preliminary data.</text>
</comment>
<dbReference type="EMBL" id="JADCNL010000001">
    <property type="protein sequence ID" value="KAG0498474.1"/>
    <property type="molecule type" value="Genomic_DNA"/>
</dbReference>
<evidence type="ECO:0000313" key="3">
    <source>
        <dbReference type="EMBL" id="KAG0502693.1"/>
    </source>
</evidence>
<evidence type="ECO:0000313" key="5">
    <source>
        <dbReference type="Proteomes" id="UP000639772"/>
    </source>
</evidence>
<protein>
    <submittedName>
        <fullName evidence="3">Uncharacterized protein</fullName>
    </submittedName>
</protein>
<dbReference type="Proteomes" id="UP000639772">
    <property type="component" value="Chromosome 1"/>
</dbReference>
<evidence type="ECO:0000313" key="4">
    <source>
        <dbReference type="Proteomes" id="UP000636800"/>
    </source>
</evidence>
<dbReference type="AlphaFoldDB" id="A0A835S4Z1"/>
<evidence type="ECO:0000256" key="1">
    <source>
        <dbReference type="SAM" id="MobiDB-lite"/>
    </source>
</evidence>
<dbReference type="Proteomes" id="UP000636800">
    <property type="component" value="Chromosome 1"/>
</dbReference>
<reference evidence="4 5" key="1">
    <citation type="journal article" date="2020" name="Nat. Food">
        <title>A phased Vanilla planifolia genome enables genetic improvement of flavour and production.</title>
        <authorList>
            <person name="Hasing T."/>
            <person name="Tang H."/>
            <person name="Brym M."/>
            <person name="Khazi F."/>
            <person name="Huang T."/>
            <person name="Chambers A.H."/>
        </authorList>
    </citation>
    <scope>NUCLEOTIDE SEQUENCE [LARGE SCALE GENOMIC DNA]</scope>
    <source>
        <tissue evidence="3">Leaf</tissue>
    </source>
</reference>